<dbReference type="RefSeq" id="WP_243996316.1">
    <property type="nucleotide sequence ID" value="NZ_JALHLE010000044.1"/>
</dbReference>
<dbReference type="SUPFAM" id="SSF55961">
    <property type="entry name" value="Bet v1-like"/>
    <property type="match status" value="1"/>
</dbReference>
<sequence length="181" mass="19622">MIETAQTVPVHVPVGKVWEHVKNIRNWAELMPGLQDCTIIDDDDSRWVLKVGVGAMVRTVKVAVHVDEWDGPERVFFSFKLQGDPVTGGGSYLAVPTSDGSVDMTLTLQVKGTGPMAPMWEAMGGPLLPKFAHAFAEQLARGIEEANGVSVRAEASRVSLVARFGALLGRLRRWIMASPSA</sequence>
<accession>A0ABT0B771</accession>
<dbReference type="Pfam" id="PF10604">
    <property type="entry name" value="Polyketide_cyc2"/>
    <property type="match status" value="1"/>
</dbReference>
<dbReference type="InterPro" id="IPR023393">
    <property type="entry name" value="START-like_dom_sf"/>
</dbReference>
<comment type="caution">
    <text evidence="1">The sequence shown here is derived from an EMBL/GenBank/DDBJ whole genome shotgun (WGS) entry which is preliminary data.</text>
</comment>
<reference evidence="1" key="1">
    <citation type="submission" date="2022-03" db="EMBL/GenBank/DDBJ databases">
        <title>Identification of a novel bacterium isolated from mangrove sediments.</title>
        <authorList>
            <person name="Pan X."/>
        </authorList>
    </citation>
    <scope>NUCLEOTIDE SEQUENCE</scope>
    <source>
        <strain evidence="1">B2580</strain>
    </source>
</reference>
<protein>
    <submittedName>
        <fullName evidence="1">SRPBCC family protein</fullName>
    </submittedName>
</protein>
<evidence type="ECO:0000313" key="1">
    <source>
        <dbReference type="EMBL" id="MCJ2180868.1"/>
    </source>
</evidence>
<evidence type="ECO:0000313" key="2">
    <source>
        <dbReference type="Proteomes" id="UP001162880"/>
    </source>
</evidence>
<dbReference type="Proteomes" id="UP001162880">
    <property type="component" value="Unassembled WGS sequence"/>
</dbReference>
<dbReference type="InterPro" id="IPR019587">
    <property type="entry name" value="Polyketide_cyclase/dehydratase"/>
</dbReference>
<name>A0ABT0B771_9SPHN</name>
<dbReference type="CDD" id="cd07812">
    <property type="entry name" value="SRPBCC"/>
    <property type="match status" value="1"/>
</dbReference>
<dbReference type="Gene3D" id="3.30.530.20">
    <property type="match status" value="1"/>
</dbReference>
<gene>
    <name evidence="1" type="ORF">MTR64_20040</name>
</gene>
<dbReference type="EMBL" id="JALHLE010000044">
    <property type="protein sequence ID" value="MCJ2180868.1"/>
    <property type="molecule type" value="Genomic_DNA"/>
</dbReference>
<keyword evidence="2" id="KW-1185">Reference proteome</keyword>
<organism evidence="1 2">
    <name type="scientific">Novosphingobium album</name>
    <name type="common">ex Hu et al. 2023</name>
    <dbReference type="NCBI Taxonomy" id="2930093"/>
    <lineage>
        <taxon>Bacteria</taxon>
        <taxon>Pseudomonadati</taxon>
        <taxon>Pseudomonadota</taxon>
        <taxon>Alphaproteobacteria</taxon>
        <taxon>Sphingomonadales</taxon>
        <taxon>Sphingomonadaceae</taxon>
        <taxon>Novosphingobium</taxon>
    </lineage>
</organism>
<proteinExistence type="predicted"/>